<dbReference type="EMBL" id="JAWNGG020000085">
    <property type="protein sequence ID" value="KAK9302987.1"/>
    <property type="molecule type" value="Genomic_DNA"/>
</dbReference>
<evidence type="ECO:0000313" key="3">
    <source>
        <dbReference type="EMBL" id="KAK9302987.1"/>
    </source>
</evidence>
<dbReference type="Pfam" id="PF01607">
    <property type="entry name" value="CBM_14"/>
    <property type="match status" value="1"/>
</dbReference>
<evidence type="ECO:0000256" key="1">
    <source>
        <dbReference type="SAM" id="SignalP"/>
    </source>
</evidence>
<comment type="caution">
    <text evidence="3">The sequence shown here is derived from an EMBL/GenBank/DDBJ whole genome shotgun (WGS) entry which is preliminary data.</text>
</comment>
<evidence type="ECO:0000313" key="4">
    <source>
        <dbReference type="Proteomes" id="UP001432146"/>
    </source>
</evidence>
<dbReference type="InterPro" id="IPR002557">
    <property type="entry name" value="Chitin-bd_dom"/>
</dbReference>
<feature type="chain" id="PRO_5043844579" description="Chitin-binding type-2 domain-containing protein" evidence="1">
    <location>
        <begin position="25"/>
        <end position="80"/>
    </location>
</feature>
<protein>
    <recommendedName>
        <fullName evidence="2">Chitin-binding type-2 domain-containing protein</fullName>
    </recommendedName>
</protein>
<keyword evidence="4" id="KW-1185">Reference proteome</keyword>
<dbReference type="InterPro" id="IPR036508">
    <property type="entry name" value="Chitin-bd_dom_sf"/>
</dbReference>
<feature type="domain" description="Chitin-binding type-2" evidence="2">
    <location>
        <begin position="18"/>
        <end position="74"/>
    </location>
</feature>
<evidence type="ECO:0000259" key="2">
    <source>
        <dbReference type="PROSITE" id="PS50940"/>
    </source>
</evidence>
<dbReference type="GO" id="GO:0008061">
    <property type="term" value="F:chitin binding"/>
    <property type="evidence" value="ECO:0007669"/>
    <property type="project" value="InterPro"/>
</dbReference>
<proteinExistence type="predicted"/>
<name>A0AAW0ZZG7_9HYME</name>
<organism evidence="3 4">
    <name type="scientific">Tetragonisca angustula</name>
    <dbReference type="NCBI Taxonomy" id="166442"/>
    <lineage>
        <taxon>Eukaryota</taxon>
        <taxon>Metazoa</taxon>
        <taxon>Ecdysozoa</taxon>
        <taxon>Arthropoda</taxon>
        <taxon>Hexapoda</taxon>
        <taxon>Insecta</taxon>
        <taxon>Pterygota</taxon>
        <taxon>Neoptera</taxon>
        <taxon>Endopterygota</taxon>
        <taxon>Hymenoptera</taxon>
        <taxon>Apocrita</taxon>
        <taxon>Aculeata</taxon>
        <taxon>Apoidea</taxon>
        <taxon>Anthophila</taxon>
        <taxon>Apidae</taxon>
        <taxon>Tetragonisca</taxon>
    </lineage>
</organism>
<dbReference type="AlphaFoldDB" id="A0AAW0ZZG7"/>
<accession>A0AAW0ZZG7</accession>
<sequence length="80" mass="8855">MVSVKCTVLLLCSVLYISSVCVLGEVYPYPGDCTRYQHCDGSGCFILQCGTGTEFNPNIGTCDYPLQNRQDCMNRQVGYI</sequence>
<gene>
    <name evidence="3" type="ORF">QLX08_005164</name>
</gene>
<dbReference type="Gene3D" id="2.170.140.10">
    <property type="entry name" value="Chitin binding domain"/>
    <property type="match status" value="1"/>
</dbReference>
<reference evidence="3 4" key="1">
    <citation type="submission" date="2024-05" db="EMBL/GenBank/DDBJ databases">
        <title>The nuclear and mitochondrial genome assemblies of Tetragonisca angustula (Apidae: Meliponini), a tiny yet remarkable pollinator in the Neotropics.</title>
        <authorList>
            <person name="Ferrari R."/>
            <person name="Ricardo P.C."/>
            <person name="Dias F.C."/>
            <person name="Araujo N.S."/>
            <person name="Soares D.O."/>
            <person name="Zhou Q.-S."/>
            <person name="Zhu C.-D."/>
            <person name="Coutinho L."/>
            <person name="Airas M.C."/>
            <person name="Batista T.M."/>
        </authorList>
    </citation>
    <scope>NUCLEOTIDE SEQUENCE [LARGE SCALE GENOMIC DNA]</scope>
    <source>
        <strain evidence="3">ASF017062</strain>
        <tissue evidence="3">Abdomen</tissue>
    </source>
</reference>
<dbReference type="PROSITE" id="PS50940">
    <property type="entry name" value="CHIT_BIND_II"/>
    <property type="match status" value="1"/>
</dbReference>
<dbReference type="SUPFAM" id="SSF57625">
    <property type="entry name" value="Invertebrate chitin-binding proteins"/>
    <property type="match status" value="1"/>
</dbReference>
<dbReference type="Proteomes" id="UP001432146">
    <property type="component" value="Unassembled WGS sequence"/>
</dbReference>
<dbReference type="SMART" id="SM00494">
    <property type="entry name" value="ChtBD2"/>
    <property type="match status" value="1"/>
</dbReference>
<feature type="signal peptide" evidence="1">
    <location>
        <begin position="1"/>
        <end position="24"/>
    </location>
</feature>
<dbReference type="GO" id="GO:0005576">
    <property type="term" value="C:extracellular region"/>
    <property type="evidence" value="ECO:0007669"/>
    <property type="project" value="InterPro"/>
</dbReference>
<keyword evidence="1" id="KW-0732">Signal</keyword>